<gene>
    <name evidence="1" type="ORF">ZIOFF_045959</name>
</gene>
<dbReference type="AlphaFoldDB" id="A0A8J5G1F3"/>
<dbReference type="EMBL" id="JACMSC010000012">
    <property type="protein sequence ID" value="KAG6498051.1"/>
    <property type="molecule type" value="Genomic_DNA"/>
</dbReference>
<reference evidence="1 2" key="1">
    <citation type="submission" date="2020-08" db="EMBL/GenBank/DDBJ databases">
        <title>Plant Genome Project.</title>
        <authorList>
            <person name="Zhang R.-G."/>
        </authorList>
    </citation>
    <scope>NUCLEOTIDE SEQUENCE [LARGE SCALE GENOMIC DNA]</scope>
    <source>
        <tissue evidence="1">Rhizome</tissue>
    </source>
</reference>
<dbReference type="Proteomes" id="UP000734854">
    <property type="component" value="Unassembled WGS sequence"/>
</dbReference>
<evidence type="ECO:0000313" key="2">
    <source>
        <dbReference type="Proteomes" id="UP000734854"/>
    </source>
</evidence>
<accession>A0A8J5G1F3</accession>
<organism evidence="1 2">
    <name type="scientific">Zingiber officinale</name>
    <name type="common">Ginger</name>
    <name type="synonym">Amomum zingiber</name>
    <dbReference type="NCBI Taxonomy" id="94328"/>
    <lineage>
        <taxon>Eukaryota</taxon>
        <taxon>Viridiplantae</taxon>
        <taxon>Streptophyta</taxon>
        <taxon>Embryophyta</taxon>
        <taxon>Tracheophyta</taxon>
        <taxon>Spermatophyta</taxon>
        <taxon>Magnoliopsida</taxon>
        <taxon>Liliopsida</taxon>
        <taxon>Zingiberales</taxon>
        <taxon>Zingiberaceae</taxon>
        <taxon>Zingiber</taxon>
    </lineage>
</organism>
<protein>
    <submittedName>
        <fullName evidence="1">Uncharacterized protein</fullName>
    </submittedName>
</protein>
<evidence type="ECO:0000313" key="1">
    <source>
        <dbReference type="EMBL" id="KAG6498051.1"/>
    </source>
</evidence>
<proteinExistence type="predicted"/>
<name>A0A8J5G1F3_ZINOF</name>
<sequence length="86" mass="9244">MGKAMIPCRITGKDESLHFIAVPLIIFLITSAILPPAMATGASISYPALSPIKPVCRGRNGQPYNCDKPPSSSIYLANHIMIAYDL</sequence>
<keyword evidence="2" id="KW-1185">Reference proteome</keyword>
<comment type="caution">
    <text evidence="1">The sequence shown here is derived from an EMBL/GenBank/DDBJ whole genome shotgun (WGS) entry which is preliminary data.</text>
</comment>